<dbReference type="AlphaFoldDB" id="A0AAC9MX05"/>
<gene>
    <name evidence="1" type="ORF">TL08_03570</name>
</gene>
<name>A0AAC9MX05_9PSEU</name>
<protein>
    <submittedName>
        <fullName evidence="1">Uncharacterized protein</fullName>
    </submittedName>
</protein>
<keyword evidence="2" id="KW-1185">Reference proteome</keyword>
<reference evidence="2" key="1">
    <citation type="submission" date="2016-03" db="EMBL/GenBank/DDBJ databases">
        <title>Complete genome sequence of the type strain Actinoalloteichus hymeniacidonis DSM 45092.</title>
        <authorList>
            <person name="Schaffert L."/>
            <person name="Albersmeier A."/>
            <person name="Winkler A."/>
            <person name="Kalinowski J."/>
            <person name="Zotchev S."/>
            <person name="Ruckert C."/>
        </authorList>
    </citation>
    <scope>NUCLEOTIDE SEQUENCE [LARGE SCALE GENOMIC DNA]</scope>
    <source>
        <strain evidence="2">HPA177(T) (DSM 45092(T))</strain>
    </source>
</reference>
<proteinExistence type="predicted"/>
<evidence type="ECO:0000313" key="1">
    <source>
        <dbReference type="EMBL" id="AOS61546.1"/>
    </source>
</evidence>
<accession>A0AAC9MX05</accession>
<evidence type="ECO:0000313" key="2">
    <source>
        <dbReference type="Proteomes" id="UP000095210"/>
    </source>
</evidence>
<dbReference type="Proteomes" id="UP000095210">
    <property type="component" value="Chromosome"/>
</dbReference>
<dbReference type="KEGG" id="ahm:TL08_03570"/>
<dbReference type="EMBL" id="CP014859">
    <property type="protein sequence ID" value="AOS61546.1"/>
    <property type="molecule type" value="Genomic_DNA"/>
</dbReference>
<dbReference type="RefSeq" id="WP_157420927.1">
    <property type="nucleotide sequence ID" value="NZ_CP014859.1"/>
</dbReference>
<organism evidence="1 2">
    <name type="scientific">Actinoalloteichus hymeniacidonis</name>
    <dbReference type="NCBI Taxonomy" id="340345"/>
    <lineage>
        <taxon>Bacteria</taxon>
        <taxon>Bacillati</taxon>
        <taxon>Actinomycetota</taxon>
        <taxon>Actinomycetes</taxon>
        <taxon>Pseudonocardiales</taxon>
        <taxon>Pseudonocardiaceae</taxon>
        <taxon>Actinoalloteichus</taxon>
    </lineage>
</organism>
<sequence length="241" mass="26786">MPVTEIVEQLRRAYDLLTEALRSTAVADLAIIEGHEVFAGATKGSIWPQVAQIHRLAHSAADEVRLSEAALRGAQEIIDAYCWEIAGHGLARAEVGAGTALPSGQPGYNVKDHYAEWIDELRGKGMHVEPDAVVRMIRLRNGRLVWLERGHSDGGLEHILRRSRVRDFERSGISRDEIVNLVFVALEEGIKVGYIGQDRPVYEVAYGGRFRRVAITVRDGFIVGAMPVPLGRRVRARLHRS</sequence>